<dbReference type="Proteomes" id="UP000078387">
    <property type="component" value="Unassembled WGS sequence"/>
</dbReference>
<dbReference type="PANTHER" id="PTHR30383:SF29">
    <property type="entry name" value="SGNH HYDROLASE-TYPE ESTERASE DOMAIN-CONTAINING PROTEIN"/>
    <property type="match status" value="1"/>
</dbReference>
<proteinExistence type="predicted"/>
<dbReference type="InterPro" id="IPR036514">
    <property type="entry name" value="SGNH_hydro_sf"/>
</dbReference>
<comment type="caution">
    <text evidence="1">The sequence shown here is derived from an EMBL/GenBank/DDBJ whole genome shotgun (WGS) entry which is preliminary data.</text>
</comment>
<dbReference type="PANTHER" id="PTHR30383">
    <property type="entry name" value="THIOESTERASE 1/PROTEASE 1/LYSOPHOSPHOLIPASE L1"/>
    <property type="match status" value="1"/>
</dbReference>
<evidence type="ECO:0000313" key="2">
    <source>
        <dbReference type="Proteomes" id="UP000078387"/>
    </source>
</evidence>
<organism evidence="1 2">
    <name type="scientific">Entamoeba histolytica</name>
    <dbReference type="NCBI Taxonomy" id="5759"/>
    <lineage>
        <taxon>Eukaryota</taxon>
        <taxon>Amoebozoa</taxon>
        <taxon>Evosea</taxon>
        <taxon>Archamoebae</taxon>
        <taxon>Mastigamoebida</taxon>
        <taxon>Entamoebidae</taxon>
        <taxon>Entamoeba</taxon>
    </lineage>
</organism>
<dbReference type="VEuPathDB" id="AmoebaDB:EHI_033890"/>
<gene>
    <name evidence="1" type="ORF">CL6EHI_033890</name>
</gene>
<dbReference type="Pfam" id="PF00657">
    <property type="entry name" value="Lipase_GDSL"/>
    <property type="match status" value="1"/>
</dbReference>
<reference evidence="1 2" key="1">
    <citation type="submission" date="2016-05" db="EMBL/GenBank/DDBJ databases">
        <title>First whole genome sequencing of Entamoeba histolytica HM1:IMSS-clone-6.</title>
        <authorList>
            <person name="Mukherjee Avik.K."/>
            <person name="Izumyama S."/>
            <person name="Nakada-Tsukui K."/>
            <person name="Nozaki T."/>
        </authorList>
    </citation>
    <scope>NUCLEOTIDE SEQUENCE [LARGE SCALE GENOMIC DNA]</scope>
    <source>
        <strain evidence="1 2">HM1:IMSS clone 6</strain>
    </source>
</reference>
<dbReference type="EMBL" id="BDEQ01000001">
    <property type="protein sequence ID" value="GAT99186.1"/>
    <property type="molecule type" value="Genomic_DNA"/>
</dbReference>
<dbReference type="InterPro" id="IPR001087">
    <property type="entry name" value="GDSL"/>
</dbReference>
<dbReference type="InterPro" id="IPR051532">
    <property type="entry name" value="Ester_Hydrolysis_Enzymes"/>
</dbReference>
<dbReference type="AlphaFoldDB" id="A0A5K1UVF4"/>
<evidence type="ECO:0000313" key="1">
    <source>
        <dbReference type="EMBL" id="GAT99186.1"/>
    </source>
</evidence>
<evidence type="ECO:0008006" key="3">
    <source>
        <dbReference type="Google" id="ProtNLM"/>
    </source>
</evidence>
<name>A0A5K1UVF4_ENTHI</name>
<accession>A0A5K1UVF4</accession>
<sequence>MNNEVSIFFYGDSNLYGIEAVTYKRYSSKDRFSNIVIEQLKKEFTKVNCIVDGKPARSLKYENIPFGITNGLKDYDQFLLKITSNPFSTNKVLILALCINDILSKATSQQVIDALQQYIEKVQKQTKIIILIPPPLQYCTIDSWKSTVNPVISESLNFIHQLKVDVEMWKKQEIIDGFVDLDGMSVGADGVHFTSDSHHKIAEKLLSILHDVLN</sequence>
<protein>
    <recommendedName>
        <fullName evidence="3">SGNH hydrolase-type esterase domain-containing protein</fullName>
    </recommendedName>
</protein>
<dbReference type="SUPFAM" id="SSF52266">
    <property type="entry name" value="SGNH hydrolase"/>
    <property type="match status" value="1"/>
</dbReference>
<dbReference type="Gene3D" id="3.40.50.1110">
    <property type="entry name" value="SGNH hydrolase"/>
    <property type="match status" value="1"/>
</dbReference>
<dbReference type="GO" id="GO:0016788">
    <property type="term" value="F:hydrolase activity, acting on ester bonds"/>
    <property type="evidence" value="ECO:0007669"/>
    <property type="project" value="InterPro"/>
</dbReference>